<evidence type="ECO:0000256" key="10">
    <source>
        <dbReference type="ARBA" id="ARBA00023242"/>
    </source>
</evidence>
<evidence type="ECO:0000313" key="14">
    <source>
        <dbReference type="Proteomes" id="UP000193944"/>
    </source>
</evidence>
<evidence type="ECO:0000256" key="5">
    <source>
        <dbReference type="ARBA" id="ARBA00022989"/>
    </source>
</evidence>
<sequence>MDIDKNIITDETLPNSNNVSYTLNPMNITFKTDPTKKNFINYSNSNLSKKINDLSKTMNQTNINSFNFNNNNNNNINNSISNNINNININNNNDRNLNKNLNTIYPTSLVSYSDIKLTENNSTCPTEDSLIVDSNLDSNTLTLTNLDTSNSISSTNTTSFTTTANPIPIPVNSSSYHIDNRNIPNYSYINSIETPTTLSIENINKTINSNDNLNSLPLFYHSDTDFNNSLNSNNLSIINNTLQQHHQQQQPQQHQSAIQFQPPSFMTATTANPLVSHDQAKKVSFSSHTTSNFNNNDNSSSTLIDIRNNNDHSTSTSTSISIKQEPNINIPMNIKIEESTSSLTNSLDVNNSAMNIDMNLDLELDYSNQINELSKLSSSIPVPSPPPPSHTDLNNSLDLNVALSNQISNLHINSFMDVNGHDISSSTSTNTNIPTTTVTTNNAFSNLQSSSLNERNSFLLSSSTLSSSANAITTTTTNANSMDNVYYSSSLNNGNVIHKPNNTIIYRKNYSKTLKKPQQQQFNYSSKFPLSNSLKLTKKEPGTKINFVKKKVTLKPTLSSSLDTKLSNIDINDVNKKYNSNILHTPHHPPSTIDSEGNLVSPSLVITSPDHISQSLDDYDLSQIQQVSVPVPTPNNSYSGNSYFVRSSTLAIPNRKIRNYGYDSQPLSSSLTTKTIQNQHILNTNSLSEDLFVGSSNSLPYKYNPSTAFHKGYFSLSSQLDILNEKRKKRKESHNATERRRRDFINEKIYELSTLIPESFFEQCVGENKMHKGVILQKSVDYINHLLTSLKTQQDYTSKLEKEINDHNKVNKE</sequence>
<dbReference type="PANTHER" id="PTHR46062">
    <property type="entry name" value="STEROL REGULATORY ELEMENT-BINDING PROTEIN"/>
    <property type="match status" value="1"/>
</dbReference>
<comment type="caution">
    <text evidence="13">The sequence shown here is derived from an EMBL/GenBank/DDBJ whole genome shotgun (WGS) entry which is preliminary data.</text>
</comment>
<reference evidence="13 14" key="2">
    <citation type="submission" date="2016-08" db="EMBL/GenBank/DDBJ databases">
        <title>Pervasive Adenine N6-methylation of Active Genes in Fungi.</title>
        <authorList>
            <consortium name="DOE Joint Genome Institute"/>
            <person name="Mondo S.J."/>
            <person name="Dannebaum R.O."/>
            <person name="Kuo R.C."/>
            <person name="Labutti K."/>
            <person name="Haridas S."/>
            <person name="Kuo A."/>
            <person name="Salamov A."/>
            <person name="Ahrendt S.R."/>
            <person name="Lipzen A."/>
            <person name="Sullivan W."/>
            <person name="Andreopoulos W.B."/>
            <person name="Clum A."/>
            <person name="Lindquist E."/>
            <person name="Daum C."/>
            <person name="Ramamoorthy G.K."/>
            <person name="Gryganskyi A."/>
            <person name="Culley D."/>
            <person name="Magnuson J.K."/>
            <person name="James T.Y."/>
            <person name="O'Malley M.A."/>
            <person name="Stajich J.E."/>
            <person name="Spatafora J.W."/>
            <person name="Visel A."/>
            <person name="Grigoriev I.V."/>
        </authorList>
    </citation>
    <scope>NUCLEOTIDE SEQUENCE [LARGE SCALE GENOMIC DNA]</scope>
    <source>
        <strain evidence="13 14">S4</strain>
    </source>
</reference>
<dbReference type="EMBL" id="MCFG01000122">
    <property type="protein sequence ID" value="ORX81270.1"/>
    <property type="molecule type" value="Genomic_DNA"/>
</dbReference>
<dbReference type="InterPro" id="IPR036638">
    <property type="entry name" value="HLH_DNA-bd_sf"/>
</dbReference>
<evidence type="ECO:0000256" key="8">
    <source>
        <dbReference type="ARBA" id="ARBA00023136"/>
    </source>
</evidence>
<dbReference type="InterPro" id="IPR011598">
    <property type="entry name" value="bHLH_dom"/>
</dbReference>
<evidence type="ECO:0000256" key="1">
    <source>
        <dbReference type="ARBA" id="ARBA00004123"/>
    </source>
</evidence>
<feature type="region of interest" description="Disordered" evidence="11">
    <location>
        <begin position="282"/>
        <end position="301"/>
    </location>
</feature>
<proteinExistence type="predicted"/>
<keyword evidence="3" id="KW-0812">Transmembrane</keyword>
<keyword evidence="5" id="KW-1133">Transmembrane helix</keyword>
<dbReference type="GO" id="GO:0046983">
    <property type="term" value="F:protein dimerization activity"/>
    <property type="evidence" value="ECO:0007669"/>
    <property type="project" value="InterPro"/>
</dbReference>
<keyword evidence="6" id="KW-0805">Transcription regulation</keyword>
<organism evidence="13 14">
    <name type="scientific">Anaeromyces robustus</name>
    <dbReference type="NCBI Taxonomy" id="1754192"/>
    <lineage>
        <taxon>Eukaryota</taxon>
        <taxon>Fungi</taxon>
        <taxon>Fungi incertae sedis</taxon>
        <taxon>Chytridiomycota</taxon>
        <taxon>Chytridiomycota incertae sedis</taxon>
        <taxon>Neocallimastigomycetes</taxon>
        <taxon>Neocallimastigales</taxon>
        <taxon>Neocallimastigaceae</taxon>
        <taxon>Anaeromyces</taxon>
    </lineage>
</organism>
<evidence type="ECO:0000313" key="13">
    <source>
        <dbReference type="EMBL" id="ORX81270.1"/>
    </source>
</evidence>
<keyword evidence="8" id="KW-0472">Membrane</keyword>
<evidence type="ECO:0000256" key="2">
    <source>
        <dbReference type="ARBA" id="ARBA00004477"/>
    </source>
</evidence>
<keyword evidence="4" id="KW-0256">Endoplasmic reticulum</keyword>
<dbReference type="GO" id="GO:0005789">
    <property type="term" value="C:endoplasmic reticulum membrane"/>
    <property type="evidence" value="ECO:0007669"/>
    <property type="project" value="UniProtKB-SubCell"/>
</dbReference>
<name>A0A1Y1X627_9FUNG</name>
<feature type="compositionally biased region" description="Low complexity" evidence="11">
    <location>
        <begin position="284"/>
        <end position="301"/>
    </location>
</feature>
<keyword evidence="14" id="KW-1185">Reference proteome</keyword>
<keyword evidence="9" id="KW-0804">Transcription</keyword>
<dbReference type="Proteomes" id="UP000193944">
    <property type="component" value="Unassembled WGS sequence"/>
</dbReference>
<dbReference type="PANTHER" id="PTHR46062:SF1">
    <property type="entry name" value="LP12374P"/>
    <property type="match status" value="1"/>
</dbReference>
<dbReference type="OrthoDB" id="1922626at2759"/>
<feature type="domain" description="BHLH" evidence="12">
    <location>
        <begin position="729"/>
        <end position="786"/>
    </location>
</feature>
<dbReference type="GO" id="GO:0005634">
    <property type="term" value="C:nucleus"/>
    <property type="evidence" value="ECO:0007669"/>
    <property type="project" value="UniProtKB-SubCell"/>
</dbReference>
<dbReference type="SMART" id="SM00353">
    <property type="entry name" value="HLH"/>
    <property type="match status" value="1"/>
</dbReference>
<dbReference type="SUPFAM" id="SSF47459">
    <property type="entry name" value="HLH, helix-loop-helix DNA-binding domain"/>
    <property type="match status" value="1"/>
</dbReference>
<evidence type="ECO:0000256" key="7">
    <source>
        <dbReference type="ARBA" id="ARBA00023125"/>
    </source>
</evidence>
<dbReference type="Gene3D" id="4.10.280.10">
    <property type="entry name" value="Helix-loop-helix DNA-binding domain"/>
    <property type="match status" value="1"/>
</dbReference>
<comment type="subcellular location">
    <subcellularLocation>
        <location evidence="2">Endoplasmic reticulum membrane</location>
        <topology evidence="2">Multi-pass membrane protein</topology>
    </subcellularLocation>
    <subcellularLocation>
        <location evidence="1">Nucleus</location>
    </subcellularLocation>
</comment>
<dbReference type="STRING" id="1754192.A0A1Y1X627"/>
<evidence type="ECO:0000256" key="6">
    <source>
        <dbReference type="ARBA" id="ARBA00023015"/>
    </source>
</evidence>
<dbReference type="GO" id="GO:0000978">
    <property type="term" value="F:RNA polymerase II cis-regulatory region sequence-specific DNA binding"/>
    <property type="evidence" value="ECO:0007669"/>
    <property type="project" value="TreeGrafter"/>
</dbReference>
<keyword evidence="7" id="KW-0238">DNA-binding</keyword>
<evidence type="ECO:0000256" key="9">
    <source>
        <dbReference type="ARBA" id="ARBA00023163"/>
    </source>
</evidence>
<dbReference type="AlphaFoldDB" id="A0A1Y1X627"/>
<evidence type="ECO:0000259" key="12">
    <source>
        <dbReference type="PROSITE" id="PS50888"/>
    </source>
</evidence>
<reference evidence="13 14" key="1">
    <citation type="submission" date="2016-08" db="EMBL/GenBank/DDBJ databases">
        <title>A Parts List for Fungal Cellulosomes Revealed by Comparative Genomics.</title>
        <authorList>
            <consortium name="DOE Joint Genome Institute"/>
            <person name="Haitjema C.H."/>
            <person name="Gilmore S.P."/>
            <person name="Henske J.K."/>
            <person name="Solomon K.V."/>
            <person name="De Groot R."/>
            <person name="Kuo A."/>
            <person name="Mondo S.J."/>
            <person name="Salamov A.A."/>
            <person name="Labutti K."/>
            <person name="Zhao Z."/>
            <person name="Chiniquy J."/>
            <person name="Barry K."/>
            <person name="Brewer H.M."/>
            <person name="Purvine S.O."/>
            <person name="Wright A.T."/>
            <person name="Boxma B."/>
            <person name="Van Alen T."/>
            <person name="Hackstein J.H."/>
            <person name="Baker S.E."/>
            <person name="Grigoriev I.V."/>
            <person name="O'Malley M.A."/>
        </authorList>
    </citation>
    <scope>NUCLEOTIDE SEQUENCE [LARGE SCALE GENOMIC DNA]</scope>
    <source>
        <strain evidence="13 14">S4</strain>
    </source>
</reference>
<protein>
    <recommendedName>
        <fullName evidence="12">BHLH domain-containing protein</fullName>
    </recommendedName>
</protein>
<dbReference type="GO" id="GO:0000981">
    <property type="term" value="F:DNA-binding transcription factor activity, RNA polymerase II-specific"/>
    <property type="evidence" value="ECO:0007669"/>
    <property type="project" value="TreeGrafter"/>
</dbReference>
<evidence type="ECO:0000256" key="11">
    <source>
        <dbReference type="SAM" id="MobiDB-lite"/>
    </source>
</evidence>
<gene>
    <name evidence="13" type="ORF">BCR32DRAFT_293348</name>
</gene>
<dbReference type="Pfam" id="PF00010">
    <property type="entry name" value="HLH"/>
    <property type="match status" value="1"/>
</dbReference>
<evidence type="ECO:0000256" key="4">
    <source>
        <dbReference type="ARBA" id="ARBA00022824"/>
    </source>
</evidence>
<keyword evidence="10" id="KW-0539">Nucleus</keyword>
<dbReference type="PROSITE" id="PS50888">
    <property type="entry name" value="BHLH"/>
    <property type="match status" value="1"/>
</dbReference>
<accession>A0A1Y1X627</accession>
<evidence type="ECO:0000256" key="3">
    <source>
        <dbReference type="ARBA" id="ARBA00022692"/>
    </source>
</evidence>